<reference evidence="13 14" key="1">
    <citation type="submission" date="2019-08" db="EMBL/GenBank/DDBJ databases">
        <title>Microbe sample from Colwellia echini.</title>
        <authorList>
            <person name="Christiansen L."/>
            <person name="Pathiraja D."/>
            <person name="Schultz-Johansen M."/>
            <person name="Choi I.-G."/>
            <person name="Stougaard P."/>
        </authorList>
    </citation>
    <scope>NUCLEOTIDE SEQUENCE [LARGE SCALE GENOMIC DNA]</scope>
    <source>
        <strain evidence="13 14">A3</strain>
    </source>
</reference>
<feature type="domain" description="TamA POTRA" evidence="12">
    <location>
        <begin position="32"/>
        <end position="82"/>
    </location>
</feature>
<dbReference type="EMBL" id="PJAI02000030">
    <property type="protein sequence ID" value="TYK64312.1"/>
    <property type="molecule type" value="Genomic_DNA"/>
</dbReference>
<keyword evidence="8" id="KW-0998">Cell outer membrane</keyword>
<keyword evidence="7" id="KW-0472">Membrane</keyword>
<evidence type="ECO:0000256" key="2">
    <source>
        <dbReference type="ARBA" id="ARBA00010248"/>
    </source>
</evidence>
<dbReference type="InterPro" id="IPR000184">
    <property type="entry name" value="Bac_surfAg_D15"/>
</dbReference>
<evidence type="ECO:0000256" key="5">
    <source>
        <dbReference type="ARBA" id="ARBA00022692"/>
    </source>
</evidence>
<proteinExistence type="inferred from homology"/>
<dbReference type="Proteomes" id="UP000815846">
    <property type="component" value="Unassembled WGS sequence"/>
</dbReference>
<comment type="similarity">
    <text evidence="2">Belongs to the TamA family.</text>
</comment>
<sequence>MQYSVFIFFLLLFVSPLAFSDSFSLKITEDLPAAVKQNINAHLGELPKTESERTAFVYSAKKNTLNAVKALGYYRAKVSTSAIDFVAAEQNKNNDNWVFVIDVVLNKPVVINELAIVVLGDASNDVEFTKLVNNIPIKVGDTLNHGVYENVKSDLLSLALARGYFNNKFIKANIAIQKNLLTAAIIIEFDSGRRYRFGEVNYNFDELNADVLNALTPFKTGDFYQQQLLQNLQSELDTTQYFGSVIVRPDIDNSQESTIPIDVSLTKAKRHQIDLGLGFATDTKENVSVGWKTPLVNRYGHRQETKVSYSTINPTGYFIYSIPLSHPNNDVLQFKALVEENDFADLTSKFMIFQIGRVYLKDQMLRQPYVRHLTEKWDADGVANKAEYFIPGMTWSDKTWEGSALNPSDGFREYYSAEGSYEALNSQTSFLRLNAQWKYITTFALKHRFVTRAELGYIIAKEDVGEALSPSLRFYAGGDQSIRGFAYQSVGPEVTLSEPGNSGDTIVTGGTNLIVGSLEYQYYFTEHWRGALFTDGGSVNNVNKLDLVYSVGTGIHYISPVGAIRFEVGYPISEEDPSLRIHFTIGTEL</sequence>
<evidence type="ECO:0000256" key="8">
    <source>
        <dbReference type="ARBA" id="ARBA00023237"/>
    </source>
</evidence>
<evidence type="ECO:0000256" key="3">
    <source>
        <dbReference type="ARBA" id="ARBA00015419"/>
    </source>
</evidence>
<keyword evidence="14" id="KW-1185">Reference proteome</keyword>
<evidence type="ECO:0000256" key="1">
    <source>
        <dbReference type="ARBA" id="ARBA00004442"/>
    </source>
</evidence>
<evidence type="ECO:0000256" key="7">
    <source>
        <dbReference type="ARBA" id="ARBA00023136"/>
    </source>
</evidence>
<dbReference type="RefSeq" id="WP_101345078.1">
    <property type="nucleotide sequence ID" value="NZ_PJAI02000030.1"/>
</dbReference>
<gene>
    <name evidence="13" type="ORF">CWS31_016205</name>
</gene>
<dbReference type="InterPro" id="IPR039910">
    <property type="entry name" value="D15-like"/>
</dbReference>
<evidence type="ECO:0000259" key="11">
    <source>
        <dbReference type="Pfam" id="PF01103"/>
    </source>
</evidence>
<dbReference type="Gene3D" id="3.10.20.310">
    <property type="entry name" value="membrane protein fhac"/>
    <property type="match status" value="3"/>
</dbReference>
<feature type="domain" description="Bacterial surface antigen (D15)" evidence="11">
    <location>
        <begin position="384"/>
        <end position="588"/>
    </location>
</feature>
<evidence type="ECO:0000313" key="14">
    <source>
        <dbReference type="Proteomes" id="UP000815846"/>
    </source>
</evidence>
<dbReference type="Pfam" id="PF17243">
    <property type="entry name" value="POTRA_TamA_1"/>
    <property type="match status" value="1"/>
</dbReference>
<keyword evidence="4" id="KW-1134">Transmembrane beta strand</keyword>
<comment type="caution">
    <text evidence="13">The sequence shown here is derived from an EMBL/GenBank/DDBJ whole genome shotgun (WGS) entry which is preliminary data.</text>
</comment>
<dbReference type="PANTHER" id="PTHR12815:SF47">
    <property type="entry name" value="TRANSLOCATION AND ASSEMBLY MODULE SUBUNIT TAMA"/>
    <property type="match status" value="1"/>
</dbReference>
<comment type="subunit">
    <text evidence="10">Interacts with TamB to form the translocation and assembly module (TAM).</text>
</comment>
<evidence type="ECO:0000256" key="10">
    <source>
        <dbReference type="ARBA" id="ARBA00093548"/>
    </source>
</evidence>
<evidence type="ECO:0000256" key="4">
    <source>
        <dbReference type="ARBA" id="ARBA00022452"/>
    </source>
</evidence>
<dbReference type="InterPro" id="IPR035243">
    <property type="entry name" value="TamA_POTRA_Dom_1"/>
</dbReference>
<dbReference type="Gene3D" id="2.40.160.50">
    <property type="entry name" value="membrane protein fhac: a member of the omp85/tpsb transporter family"/>
    <property type="match status" value="1"/>
</dbReference>
<dbReference type="PANTHER" id="PTHR12815">
    <property type="entry name" value="SORTING AND ASSEMBLY MACHINERY SAMM50 PROTEIN FAMILY MEMBER"/>
    <property type="match status" value="1"/>
</dbReference>
<accession>A0ABY3MT88</accession>
<evidence type="ECO:0000259" key="12">
    <source>
        <dbReference type="Pfam" id="PF17243"/>
    </source>
</evidence>
<comment type="subcellular location">
    <subcellularLocation>
        <location evidence="1">Cell outer membrane</location>
    </subcellularLocation>
</comment>
<keyword evidence="6" id="KW-0732">Signal</keyword>
<evidence type="ECO:0000313" key="13">
    <source>
        <dbReference type="EMBL" id="TYK64312.1"/>
    </source>
</evidence>
<organism evidence="13 14">
    <name type="scientific">Colwellia echini</name>
    <dbReference type="NCBI Taxonomy" id="1982103"/>
    <lineage>
        <taxon>Bacteria</taxon>
        <taxon>Pseudomonadati</taxon>
        <taxon>Pseudomonadota</taxon>
        <taxon>Gammaproteobacteria</taxon>
        <taxon>Alteromonadales</taxon>
        <taxon>Colwelliaceae</taxon>
        <taxon>Colwellia</taxon>
    </lineage>
</organism>
<evidence type="ECO:0000256" key="9">
    <source>
        <dbReference type="ARBA" id="ARBA00033063"/>
    </source>
</evidence>
<keyword evidence="5" id="KW-0812">Transmembrane</keyword>
<dbReference type="Pfam" id="PF01103">
    <property type="entry name" value="Omp85"/>
    <property type="match status" value="1"/>
</dbReference>
<name>A0ABY3MT88_9GAMM</name>
<evidence type="ECO:0000256" key="6">
    <source>
        <dbReference type="ARBA" id="ARBA00022729"/>
    </source>
</evidence>
<protein>
    <recommendedName>
        <fullName evidence="3">Translocation and assembly module subunit TamA</fullName>
    </recommendedName>
    <alternativeName>
        <fullName evidence="9">Autotransporter assembly factor TamA</fullName>
    </alternativeName>
</protein>